<organism evidence="1 2">
    <name type="scientific">Tritrichomonas foetus</name>
    <dbReference type="NCBI Taxonomy" id="1144522"/>
    <lineage>
        <taxon>Eukaryota</taxon>
        <taxon>Metamonada</taxon>
        <taxon>Parabasalia</taxon>
        <taxon>Tritrichomonadida</taxon>
        <taxon>Tritrichomonadidae</taxon>
        <taxon>Tritrichomonas</taxon>
    </lineage>
</organism>
<keyword evidence="2" id="KW-1185">Reference proteome</keyword>
<evidence type="ECO:0000313" key="2">
    <source>
        <dbReference type="Proteomes" id="UP000179807"/>
    </source>
</evidence>
<accession>A0A1J4KW08</accession>
<comment type="caution">
    <text evidence="1">The sequence shown here is derived from an EMBL/GenBank/DDBJ whole genome shotgun (WGS) entry which is preliminary data.</text>
</comment>
<dbReference type="GeneID" id="94832399"/>
<dbReference type="Proteomes" id="UP000179807">
    <property type="component" value="Unassembled WGS sequence"/>
</dbReference>
<dbReference type="InterPro" id="IPR016024">
    <property type="entry name" value="ARM-type_fold"/>
</dbReference>
<dbReference type="VEuPathDB" id="TrichDB:TRFO_14233"/>
<dbReference type="RefSeq" id="XP_068368458.1">
    <property type="nucleotide sequence ID" value="XM_068497695.1"/>
</dbReference>
<dbReference type="SUPFAM" id="SSF48371">
    <property type="entry name" value="ARM repeat"/>
    <property type="match status" value="1"/>
</dbReference>
<dbReference type="AlphaFoldDB" id="A0A1J4KW08"/>
<proteinExistence type="predicted"/>
<name>A0A1J4KW08_9EUKA</name>
<gene>
    <name evidence="1" type="ORF">TRFO_14233</name>
</gene>
<reference evidence="1" key="1">
    <citation type="submission" date="2016-10" db="EMBL/GenBank/DDBJ databases">
        <authorList>
            <person name="Benchimol M."/>
            <person name="Almeida L.G."/>
            <person name="Vasconcelos A.T."/>
            <person name="Perreira-Neves A."/>
            <person name="Rosa I.A."/>
            <person name="Tasca T."/>
            <person name="Bogo M.R."/>
            <person name="de Souza W."/>
        </authorList>
    </citation>
    <scope>NUCLEOTIDE SEQUENCE [LARGE SCALE GENOMIC DNA]</scope>
    <source>
        <strain evidence="1">K</strain>
    </source>
</reference>
<sequence length="959" mass="111199">MNTSGEAPSLQEFEETLRPLLTCCPSSFEEAQQASQLLLFWATRPSSERTALIVMNSTQTNKHYYLLAAIILEFRIHQPCDPVYDKIGEVITFLRNHIISNQHEFNELYYQKYIKILADISLIMNQPIKFPEGINLNIVYLYLYSMVTRLDHPIISGFFTLSYLNDYTNLLLNYAYNFLKSAPFIPSIEWAQLFSWVCMHDQNGEMNFSQLERPFTYIPETFQYAELHSSMKDVLIYILKRDSCLFQDLLDDPECEYRVSAEEIQMIINFFSHIVHWCCMLANCMIKDQNYDDMFELWTEMVQNPIFRYILTVHQNDDLLTFYLSAFSEAVKAFMEISCVSIIVDMITHMAEFIESAYKIQEKQVLKNFIHYLFNIIISIADSHLCKNIILLSSIRTFYDMYPDIIIASLFEHHLNPTNGFFFVCSAFNKLVKLPEEVVNQICPILFNSLGSHDLCESALGFILSHLSYLVPFFDQFLQLFQCETGQKLFKNLTTILTSFILEDPNRIRLIPPELVQKISSSLDDFDKGYENYCFRSSALFILTLSKFQQEDDRRRSYAFVQNSFFKLTQLILKCAAESNPKYFDMLRTFNDATMFLGVKNFEEIGIGFSIQFIQNLVNWQIPSIDAQRTIAILLTQLFHSNYIPHTYADTIISYLQEIMSNFAVFSEHFRLISELSERKLLKPFPVLPSVLSLETMLQINDDNVLFEATRFLRSLTQSKTTSNFGFCSINSRCNSNFCQQNAGLVQSLPITAAANFIPTSSNNTISSLNTNFNYTLNFNSNMNLNMNNLNTGICNECMCADMNGSGSEVVWNYMNLNFLVVALSTNCETAQEESFLLVDNLINNCSIKPSNFVFVIMRTIILSWFVVYESYNYEEALRVCLKLMEAPESTHILQTIIQEVAAKCEFLHKLLSQIQNVLINYNQNPEHYRMLLYQVLGWKNSLNSEEVSIVRTLIYTMN</sequence>
<evidence type="ECO:0000313" key="1">
    <source>
        <dbReference type="EMBL" id="OHT15322.1"/>
    </source>
</evidence>
<dbReference type="EMBL" id="MLAK01000239">
    <property type="protein sequence ID" value="OHT15322.1"/>
    <property type="molecule type" value="Genomic_DNA"/>
</dbReference>
<protein>
    <submittedName>
        <fullName evidence="1">Uncharacterized protein</fullName>
    </submittedName>
</protein>